<dbReference type="PANTHER" id="PTHR37309">
    <property type="entry name" value="SLR0284 PROTEIN"/>
    <property type="match status" value="1"/>
</dbReference>
<dbReference type="Proteomes" id="UP000057158">
    <property type="component" value="Chromosome"/>
</dbReference>
<dbReference type="Pfam" id="PF04020">
    <property type="entry name" value="Phage_holin_4_2"/>
    <property type="match status" value="1"/>
</dbReference>
<reference evidence="2 3" key="1">
    <citation type="submission" date="2015-07" db="EMBL/GenBank/DDBJ databases">
        <title>Isolation and Genomic Characterization of a Novel Halophilic Metal-Reducing Deltaproteobacterium from the Deep Subsurface.</title>
        <authorList>
            <person name="Badalamenti J.P."/>
            <person name="Summers Z.M."/>
            <person name="Gralnick J.A."/>
            <person name="Bond D.R."/>
        </authorList>
    </citation>
    <scope>NUCLEOTIDE SEQUENCE [LARGE SCALE GENOMIC DNA]</scope>
    <source>
        <strain evidence="2 3">WTL</strain>
    </source>
</reference>
<feature type="transmembrane region" description="Helical" evidence="1">
    <location>
        <begin position="59"/>
        <end position="82"/>
    </location>
</feature>
<dbReference type="PANTHER" id="PTHR37309:SF1">
    <property type="entry name" value="SLR0284 PROTEIN"/>
    <property type="match status" value="1"/>
</dbReference>
<dbReference type="EMBL" id="CP010802">
    <property type="protein sequence ID" value="ALC17515.1"/>
    <property type="molecule type" value="Genomic_DNA"/>
</dbReference>
<dbReference type="STRING" id="1603606.DSOUD_2777"/>
<dbReference type="RefSeq" id="WP_053551518.1">
    <property type="nucleotide sequence ID" value="NZ_CP010802.1"/>
</dbReference>
<evidence type="ECO:0008006" key="4">
    <source>
        <dbReference type="Google" id="ProtNLM"/>
    </source>
</evidence>
<dbReference type="AlphaFoldDB" id="A0A0M4D2J2"/>
<dbReference type="InterPro" id="IPR007165">
    <property type="entry name" value="Phage_holin_4_2"/>
</dbReference>
<protein>
    <recommendedName>
        <fullName evidence="4">Phage holin family protein</fullName>
    </recommendedName>
</protein>
<proteinExistence type="predicted"/>
<evidence type="ECO:0000313" key="3">
    <source>
        <dbReference type="Proteomes" id="UP000057158"/>
    </source>
</evidence>
<dbReference type="OrthoDB" id="9797048at2"/>
<keyword evidence="1" id="KW-0472">Membrane</keyword>
<keyword evidence="3" id="KW-1185">Reference proteome</keyword>
<evidence type="ECO:0000313" key="2">
    <source>
        <dbReference type="EMBL" id="ALC17515.1"/>
    </source>
</evidence>
<name>A0A0M4D2J2_9BACT</name>
<keyword evidence="1" id="KW-0812">Transmembrane</keyword>
<organism evidence="2 3">
    <name type="scientific">Desulfuromonas soudanensis</name>
    <dbReference type="NCBI Taxonomy" id="1603606"/>
    <lineage>
        <taxon>Bacteria</taxon>
        <taxon>Pseudomonadati</taxon>
        <taxon>Thermodesulfobacteriota</taxon>
        <taxon>Desulfuromonadia</taxon>
        <taxon>Desulfuromonadales</taxon>
        <taxon>Desulfuromonadaceae</taxon>
        <taxon>Desulfuromonas</taxon>
    </lineage>
</organism>
<feature type="transmembrane region" description="Helical" evidence="1">
    <location>
        <begin position="88"/>
        <end position="107"/>
    </location>
</feature>
<dbReference type="KEGG" id="des:DSOUD_2777"/>
<gene>
    <name evidence="2" type="ORF">DSOUD_2777</name>
</gene>
<evidence type="ECO:0000256" key="1">
    <source>
        <dbReference type="SAM" id="Phobius"/>
    </source>
</evidence>
<keyword evidence="1" id="KW-1133">Transmembrane helix</keyword>
<sequence>MKGLLLRWLILTLAIMAAAYVFDGIEVSGFFSAFFAAAILGILNAFFRPILFLLTLPINILTLGLFTFVLNALMLMMASGVISGFQVRGFWTAVVGSLVISVVSWLLSSFINDQGHVEYVELRKGRGDRWE</sequence>
<accession>A0A0M4D2J2</accession>
<dbReference type="PATRIC" id="fig|1603606.3.peg.3008"/>
<feature type="transmembrane region" description="Helical" evidence="1">
    <location>
        <begin position="29"/>
        <end position="47"/>
    </location>
</feature>